<dbReference type="PANTHER" id="PTHR47332">
    <property type="entry name" value="SET DOMAIN-CONTAINING PROTEIN 5"/>
    <property type="match status" value="1"/>
</dbReference>
<keyword evidence="5" id="KW-1185">Reference proteome</keyword>
<dbReference type="PANTHER" id="PTHR47332:SF6">
    <property type="entry name" value="SET DOMAIN-CONTAINING PROTEIN"/>
    <property type="match status" value="1"/>
</dbReference>
<evidence type="ECO:0000259" key="3">
    <source>
        <dbReference type="PROSITE" id="PS50280"/>
    </source>
</evidence>
<feature type="region of interest" description="Disordered" evidence="1">
    <location>
        <begin position="486"/>
        <end position="527"/>
    </location>
</feature>
<reference evidence="4" key="2">
    <citation type="submission" date="2020-11" db="EMBL/GenBank/DDBJ databases">
        <title>Whole genome sequencing of Colletotrichum sp.</title>
        <authorList>
            <person name="Li H."/>
        </authorList>
    </citation>
    <scope>NUCLEOTIDE SEQUENCE</scope>
    <source>
        <strain evidence="4">CkLH20</strain>
    </source>
</reference>
<dbReference type="EMBL" id="JAATWM020000019">
    <property type="protein sequence ID" value="KAF9876117.1"/>
    <property type="molecule type" value="Genomic_DNA"/>
</dbReference>
<dbReference type="SMART" id="SM00317">
    <property type="entry name" value="SET"/>
    <property type="match status" value="1"/>
</dbReference>
<feature type="domain" description="SET" evidence="3">
    <location>
        <begin position="127"/>
        <end position="274"/>
    </location>
</feature>
<dbReference type="InterPro" id="IPR053185">
    <property type="entry name" value="SET_domain_protein"/>
</dbReference>
<dbReference type="SUPFAM" id="SSF82199">
    <property type="entry name" value="SET domain"/>
    <property type="match status" value="1"/>
</dbReference>
<evidence type="ECO:0000256" key="2">
    <source>
        <dbReference type="SAM" id="SignalP"/>
    </source>
</evidence>
<feature type="compositionally biased region" description="Acidic residues" evidence="1">
    <location>
        <begin position="486"/>
        <end position="516"/>
    </location>
</feature>
<dbReference type="RefSeq" id="XP_038745578.1">
    <property type="nucleotide sequence ID" value="XM_038889280.1"/>
</dbReference>
<dbReference type="CDD" id="cd20071">
    <property type="entry name" value="SET_SMYD"/>
    <property type="match status" value="1"/>
</dbReference>
<protein>
    <submittedName>
        <fullName evidence="4">A/G-specific adenine glycosylase</fullName>
    </submittedName>
</protein>
<dbReference type="GeneID" id="62162354"/>
<dbReference type="OrthoDB" id="438641at2759"/>
<proteinExistence type="predicted"/>
<evidence type="ECO:0000313" key="5">
    <source>
        <dbReference type="Proteomes" id="UP000781932"/>
    </source>
</evidence>
<dbReference type="AlphaFoldDB" id="A0A9P6I389"/>
<comment type="caution">
    <text evidence="4">The sequence shown here is derived from an EMBL/GenBank/DDBJ whole genome shotgun (WGS) entry which is preliminary data.</text>
</comment>
<sequence>MRFLASALVMGGAWAGALASALDNDKAYRCGWNPLGHFEPSDTEITCPLPFNPNTAVAWSPWTHRPVCTSSKTTLKYCAFVKDNFRGDSGILILTSPEVAAGDFSQVEDFDPRSLDSGPLSVVPETPPFEVQEIPGKGLGAVALSKIRAGEVIAREHPKIMQIASEETFRAIDRGEALWVLEEGFVRLPVKDQVKVFELARSTGGHVLEDIIRTNTFGVTFNNVSHYALFPEVARINHACRPNSITRFSPRTLALEVVAYRDILPGEELSISYSPLNMDYKDRQQTLAEWGFKCNCSLCSSPDAVAASDANRERIQQIVSMLNQPVFQNPGLMKQLGEEMEGIIEKEKLRAQLGDFYDMFARAYVRMGEWIASASCTAAVFGYEQKGCKGAHVVVSRRQVCEDATEPCICFFGSCGNILTLFAENQDSHATVLAPCEKCGVDEDPHQMLLMKIFDNDFAKEWVEYFGHTHWKLCTEDKWLGIYESDGVEAADENGDENGDDTAEETDDTAALEQEDGASKETSVSGQ</sequence>
<dbReference type="InterPro" id="IPR001214">
    <property type="entry name" value="SET_dom"/>
</dbReference>
<gene>
    <name evidence="4" type="ORF">CkaCkLH20_06563</name>
</gene>
<feature type="signal peptide" evidence="2">
    <location>
        <begin position="1"/>
        <end position="19"/>
    </location>
</feature>
<evidence type="ECO:0000256" key="1">
    <source>
        <dbReference type="SAM" id="MobiDB-lite"/>
    </source>
</evidence>
<evidence type="ECO:0000313" key="4">
    <source>
        <dbReference type="EMBL" id="KAF9876117.1"/>
    </source>
</evidence>
<dbReference type="Pfam" id="PF00856">
    <property type="entry name" value="SET"/>
    <property type="match status" value="1"/>
</dbReference>
<dbReference type="Gene3D" id="2.170.270.10">
    <property type="entry name" value="SET domain"/>
    <property type="match status" value="1"/>
</dbReference>
<feature type="chain" id="PRO_5040423816" evidence="2">
    <location>
        <begin position="20"/>
        <end position="527"/>
    </location>
</feature>
<keyword evidence="2" id="KW-0732">Signal</keyword>
<name>A0A9P6I389_9PEZI</name>
<reference evidence="4" key="1">
    <citation type="submission" date="2020-03" db="EMBL/GenBank/DDBJ databases">
        <authorList>
            <person name="He L."/>
        </authorList>
    </citation>
    <scope>NUCLEOTIDE SEQUENCE</scope>
    <source>
        <strain evidence="4">CkLH20</strain>
    </source>
</reference>
<dbReference type="PROSITE" id="PS50280">
    <property type="entry name" value="SET"/>
    <property type="match status" value="1"/>
</dbReference>
<dbReference type="Proteomes" id="UP000781932">
    <property type="component" value="Unassembled WGS sequence"/>
</dbReference>
<organism evidence="4 5">
    <name type="scientific">Colletotrichum karsti</name>
    <dbReference type="NCBI Taxonomy" id="1095194"/>
    <lineage>
        <taxon>Eukaryota</taxon>
        <taxon>Fungi</taxon>
        <taxon>Dikarya</taxon>
        <taxon>Ascomycota</taxon>
        <taxon>Pezizomycotina</taxon>
        <taxon>Sordariomycetes</taxon>
        <taxon>Hypocreomycetidae</taxon>
        <taxon>Glomerellales</taxon>
        <taxon>Glomerellaceae</taxon>
        <taxon>Colletotrichum</taxon>
        <taxon>Colletotrichum boninense species complex</taxon>
    </lineage>
</organism>
<dbReference type="InterPro" id="IPR046341">
    <property type="entry name" value="SET_dom_sf"/>
</dbReference>
<accession>A0A9P6I389</accession>